<comment type="caution">
    <text evidence="1">The sequence shown here is derived from an EMBL/GenBank/DDBJ whole genome shotgun (WGS) entry which is preliminary data.</text>
</comment>
<dbReference type="AlphaFoldDB" id="A0A8S2FNZ5"/>
<dbReference type="EMBL" id="CAJNOK010036785">
    <property type="protein sequence ID" value="CAF1525472.1"/>
    <property type="molecule type" value="Genomic_DNA"/>
</dbReference>
<gene>
    <name evidence="1" type="ORF">OVA965_LOCUS37991</name>
    <name evidence="2" type="ORF">TMI583_LOCUS39124</name>
</gene>
<protein>
    <submittedName>
        <fullName evidence="1">Uncharacterized protein</fullName>
    </submittedName>
</protein>
<dbReference type="Proteomes" id="UP000682733">
    <property type="component" value="Unassembled WGS sequence"/>
</dbReference>
<name>A0A8S2FNZ5_9BILA</name>
<dbReference type="EMBL" id="CAJOBA010058953">
    <property type="protein sequence ID" value="CAF4312188.1"/>
    <property type="molecule type" value="Genomic_DNA"/>
</dbReference>
<evidence type="ECO:0000313" key="2">
    <source>
        <dbReference type="EMBL" id="CAF4312188.1"/>
    </source>
</evidence>
<reference evidence="1" key="1">
    <citation type="submission" date="2021-02" db="EMBL/GenBank/DDBJ databases">
        <authorList>
            <person name="Nowell W R."/>
        </authorList>
    </citation>
    <scope>NUCLEOTIDE SEQUENCE</scope>
</reference>
<evidence type="ECO:0000313" key="3">
    <source>
        <dbReference type="Proteomes" id="UP000677228"/>
    </source>
</evidence>
<sequence length="163" mass="18928">MPVRTRAQHYEFERNAEEQLGDELERLGGIEVEQKAAIKQIGNRQQRIDETVLHYYTDMMELANRIDHQMNDELKVAYLTTGLKISLKKEVLRNKPQTPAEFIKYAQDEEKLDSSITTQISNDNRLTIPIDYVAPSVRSPLLRASNSLSSFRQQRQQSYYPSP</sequence>
<organism evidence="1 3">
    <name type="scientific">Didymodactylos carnosus</name>
    <dbReference type="NCBI Taxonomy" id="1234261"/>
    <lineage>
        <taxon>Eukaryota</taxon>
        <taxon>Metazoa</taxon>
        <taxon>Spiralia</taxon>
        <taxon>Gnathifera</taxon>
        <taxon>Rotifera</taxon>
        <taxon>Eurotatoria</taxon>
        <taxon>Bdelloidea</taxon>
        <taxon>Philodinida</taxon>
        <taxon>Philodinidae</taxon>
        <taxon>Didymodactylos</taxon>
    </lineage>
</organism>
<proteinExistence type="predicted"/>
<accession>A0A8S2FNZ5</accession>
<dbReference type="Proteomes" id="UP000677228">
    <property type="component" value="Unassembled WGS sequence"/>
</dbReference>
<evidence type="ECO:0000313" key="1">
    <source>
        <dbReference type="EMBL" id="CAF1525472.1"/>
    </source>
</evidence>